<keyword evidence="10" id="KW-0460">Magnesium</keyword>
<evidence type="ECO:0000259" key="14">
    <source>
        <dbReference type="Pfam" id="PF00288"/>
    </source>
</evidence>
<feature type="domain" description="GHMP kinase N-terminal" evidence="14">
    <location>
        <begin position="87"/>
        <end position="163"/>
    </location>
</feature>
<keyword evidence="9" id="KW-0067">ATP-binding</keyword>
<dbReference type="GO" id="GO:0005829">
    <property type="term" value="C:cytosol"/>
    <property type="evidence" value="ECO:0007669"/>
    <property type="project" value="TreeGrafter"/>
</dbReference>
<organism evidence="16 17">
    <name type="scientific">Sanguibacter hominis ATCC BAA-789</name>
    <dbReference type="NCBI Taxonomy" id="1312740"/>
    <lineage>
        <taxon>Bacteria</taxon>
        <taxon>Bacillati</taxon>
        <taxon>Actinomycetota</taxon>
        <taxon>Actinomycetes</taxon>
        <taxon>Micrococcales</taxon>
        <taxon>Sanguibacteraceae</taxon>
        <taxon>Sanguibacter</taxon>
    </lineage>
</organism>
<evidence type="ECO:0000256" key="12">
    <source>
        <dbReference type="ARBA" id="ARBA00029438"/>
    </source>
</evidence>
<dbReference type="InterPro" id="IPR036554">
    <property type="entry name" value="GHMP_kinase_C_sf"/>
</dbReference>
<dbReference type="InterPro" id="IPR006204">
    <property type="entry name" value="GHMP_kinase_N_dom"/>
</dbReference>
<dbReference type="Gene3D" id="3.30.70.890">
    <property type="entry name" value="GHMP kinase, C-terminal domain"/>
    <property type="match status" value="1"/>
</dbReference>
<dbReference type="PANTHER" id="PTHR43290">
    <property type="entry name" value="MEVALONATE KINASE"/>
    <property type="match status" value="1"/>
</dbReference>
<evidence type="ECO:0000256" key="9">
    <source>
        <dbReference type="ARBA" id="ARBA00022840"/>
    </source>
</evidence>
<dbReference type="NCBIfam" id="TIGR00549">
    <property type="entry name" value="mevalon_kin"/>
    <property type="match status" value="1"/>
</dbReference>
<dbReference type="SUPFAM" id="SSF54211">
    <property type="entry name" value="Ribosomal protein S5 domain 2-like"/>
    <property type="match status" value="1"/>
</dbReference>
<proteinExistence type="inferred from homology"/>
<dbReference type="InterPro" id="IPR013750">
    <property type="entry name" value="GHMP_kinase_C_dom"/>
</dbReference>
<evidence type="ECO:0000256" key="5">
    <source>
        <dbReference type="ARBA" id="ARBA00022516"/>
    </source>
</evidence>
<evidence type="ECO:0000256" key="4">
    <source>
        <dbReference type="ARBA" id="ARBA00022490"/>
    </source>
</evidence>
<keyword evidence="17" id="KW-1185">Reference proteome</keyword>
<reference evidence="16 17" key="1">
    <citation type="submission" date="2020-04" db="EMBL/GenBank/DDBJ databases">
        <title>MicrobeNet Type strains.</title>
        <authorList>
            <person name="Nicholson A.C."/>
        </authorList>
    </citation>
    <scope>NUCLEOTIDE SEQUENCE [LARGE SCALE GENOMIC DNA]</scope>
    <source>
        <strain evidence="16 17">ATCC BAA-789</strain>
    </source>
</reference>
<dbReference type="GO" id="GO:0005524">
    <property type="term" value="F:ATP binding"/>
    <property type="evidence" value="ECO:0007669"/>
    <property type="project" value="UniProtKB-KW"/>
</dbReference>
<sequence>MTGGSLRSSVEPRRPATQSRGVGRSHGKAILFGEHAVVHGAPAIVVPVPALTLTAHVTVTDGPSRLESSLYSGPVTAAPDRLGPTVAALQAALGWFDLADVNVALRISSDIPASRGLGSSAATGAAVVAAIADLASRELTPAERHDLIQTSERVAHGAPSGIDAHGVVSTSPLWFHGGTVEKLPTGAELTFVLADTGVAGSTRTAVDAVRRVRETEPDRFAGILARLTAIAHAARTALATGDRATVGSLMDESHLHLAALGVSGPELDTLAAAARTAGALGAKLTGGGLGGCLLALAPDLTTAEHVAAELRAAGATAVHTSTTEAFA</sequence>
<evidence type="ECO:0000256" key="10">
    <source>
        <dbReference type="ARBA" id="ARBA00022842"/>
    </source>
</evidence>
<dbReference type="InterPro" id="IPR014721">
    <property type="entry name" value="Ribsml_uS5_D2-typ_fold_subgr"/>
</dbReference>
<evidence type="ECO:0000256" key="11">
    <source>
        <dbReference type="ARBA" id="ARBA00023098"/>
    </source>
</evidence>
<evidence type="ECO:0000259" key="15">
    <source>
        <dbReference type="Pfam" id="PF08544"/>
    </source>
</evidence>
<evidence type="ECO:0000256" key="1">
    <source>
        <dbReference type="ARBA" id="ARBA00004496"/>
    </source>
</evidence>
<dbReference type="Pfam" id="PF00288">
    <property type="entry name" value="GHMP_kinases_N"/>
    <property type="match status" value="1"/>
</dbReference>
<dbReference type="InterPro" id="IPR006205">
    <property type="entry name" value="Mev_gal_kin"/>
</dbReference>
<feature type="domain" description="GHMP kinase C-terminal" evidence="15">
    <location>
        <begin position="235"/>
        <end position="314"/>
    </location>
</feature>
<dbReference type="PRINTS" id="PR00959">
    <property type="entry name" value="MEVGALKINASE"/>
</dbReference>
<name>A0A9X5FKU6_9MICO</name>
<comment type="pathway">
    <text evidence="12">Isoprenoid biosynthesis; isopentenyl diphosphate biosynthesis via mevalonate pathway; isopentenyl diphosphate from (R)-mevalonate: step 1/3.</text>
</comment>
<dbReference type="EMBL" id="JAAXOW010000004">
    <property type="protein sequence ID" value="NKX93953.1"/>
    <property type="molecule type" value="Genomic_DNA"/>
</dbReference>
<dbReference type="Gene3D" id="3.30.230.10">
    <property type="match status" value="1"/>
</dbReference>
<dbReference type="EC" id="2.7.1.36" evidence="3"/>
<gene>
    <name evidence="16" type="primary">mvk</name>
    <name evidence="16" type="ORF">HF995_11850</name>
</gene>
<comment type="subcellular location">
    <subcellularLocation>
        <location evidence="1">Cytoplasm</location>
    </subcellularLocation>
</comment>
<evidence type="ECO:0000256" key="3">
    <source>
        <dbReference type="ARBA" id="ARBA00012103"/>
    </source>
</evidence>
<evidence type="ECO:0000256" key="7">
    <source>
        <dbReference type="ARBA" id="ARBA00022741"/>
    </source>
</evidence>
<accession>A0A9X5FKU6</accession>
<dbReference type="Proteomes" id="UP000774283">
    <property type="component" value="Unassembled WGS sequence"/>
</dbReference>
<dbReference type="AlphaFoldDB" id="A0A9X5FKU6"/>
<keyword evidence="8 16" id="KW-0418">Kinase</keyword>
<dbReference type="PROSITE" id="PS00627">
    <property type="entry name" value="GHMP_KINASES_ATP"/>
    <property type="match status" value="1"/>
</dbReference>
<dbReference type="GO" id="GO:0004496">
    <property type="term" value="F:mevalonate kinase activity"/>
    <property type="evidence" value="ECO:0007669"/>
    <property type="project" value="UniProtKB-EC"/>
</dbReference>
<comment type="caution">
    <text evidence="16">The sequence shown here is derived from an EMBL/GenBank/DDBJ whole genome shotgun (WGS) entry which is preliminary data.</text>
</comment>
<keyword evidence="6 16" id="KW-0808">Transferase</keyword>
<keyword evidence="5" id="KW-0444">Lipid biosynthesis</keyword>
<dbReference type="SUPFAM" id="SSF55060">
    <property type="entry name" value="GHMP Kinase, C-terminal domain"/>
    <property type="match status" value="1"/>
</dbReference>
<keyword evidence="4" id="KW-0963">Cytoplasm</keyword>
<keyword evidence="11" id="KW-0443">Lipid metabolism</keyword>
<evidence type="ECO:0000313" key="16">
    <source>
        <dbReference type="EMBL" id="NKX93953.1"/>
    </source>
</evidence>
<keyword evidence="7" id="KW-0547">Nucleotide-binding</keyword>
<evidence type="ECO:0000256" key="6">
    <source>
        <dbReference type="ARBA" id="ARBA00022679"/>
    </source>
</evidence>
<evidence type="ECO:0000256" key="13">
    <source>
        <dbReference type="SAM" id="MobiDB-lite"/>
    </source>
</evidence>
<dbReference type="Pfam" id="PF08544">
    <property type="entry name" value="GHMP_kinases_C"/>
    <property type="match status" value="1"/>
</dbReference>
<evidence type="ECO:0000256" key="8">
    <source>
        <dbReference type="ARBA" id="ARBA00022777"/>
    </source>
</evidence>
<dbReference type="GO" id="GO:0019287">
    <property type="term" value="P:isopentenyl diphosphate biosynthetic process, mevalonate pathway"/>
    <property type="evidence" value="ECO:0007669"/>
    <property type="project" value="TreeGrafter"/>
</dbReference>
<dbReference type="InterPro" id="IPR020568">
    <property type="entry name" value="Ribosomal_Su5_D2-typ_SF"/>
</dbReference>
<evidence type="ECO:0000313" key="17">
    <source>
        <dbReference type="Proteomes" id="UP000774283"/>
    </source>
</evidence>
<dbReference type="InterPro" id="IPR006203">
    <property type="entry name" value="GHMP_knse_ATP-bd_CS"/>
</dbReference>
<comment type="similarity">
    <text evidence="2">Belongs to the GHMP kinase family. Mevalonate kinase subfamily.</text>
</comment>
<feature type="region of interest" description="Disordered" evidence="13">
    <location>
        <begin position="1"/>
        <end position="24"/>
    </location>
</feature>
<protein>
    <recommendedName>
        <fullName evidence="3">mevalonate kinase</fullName>
        <ecNumber evidence="3">2.7.1.36</ecNumber>
    </recommendedName>
</protein>
<evidence type="ECO:0000256" key="2">
    <source>
        <dbReference type="ARBA" id="ARBA00006495"/>
    </source>
</evidence>
<dbReference type="PANTHER" id="PTHR43290:SF2">
    <property type="entry name" value="MEVALONATE KINASE"/>
    <property type="match status" value="1"/>
</dbReference>